<dbReference type="Proteomes" id="UP000439780">
    <property type="component" value="Unassembled WGS sequence"/>
</dbReference>
<feature type="compositionally biased region" description="Pro residues" evidence="1">
    <location>
        <begin position="275"/>
        <end position="285"/>
    </location>
</feature>
<dbReference type="Pfam" id="PF10988">
    <property type="entry name" value="DUF2807"/>
    <property type="match status" value="1"/>
</dbReference>
<feature type="compositionally biased region" description="Low complexity" evidence="1">
    <location>
        <begin position="262"/>
        <end position="274"/>
    </location>
</feature>
<dbReference type="AlphaFoldDB" id="A0A845ACN0"/>
<dbReference type="RefSeq" id="WP_160752291.1">
    <property type="nucleotide sequence ID" value="NZ_WTYA01000002.1"/>
</dbReference>
<gene>
    <name evidence="4" type="ORF">GRI58_04140</name>
</gene>
<reference evidence="4 5" key="1">
    <citation type="submission" date="2019-12" db="EMBL/GenBank/DDBJ databases">
        <title>Genomic-based taxomic classification of the family Erythrobacteraceae.</title>
        <authorList>
            <person name="Xu L."/>
        </authorList>
    </citation>
    <scope>NUCLEOTIDE SEQUENCE [LARGE SCALE GENOMIC DNA]</scope>
    <source>
        <strain evidence="4 5">KEMB 9005-328</strain>
    </source>
</reference>
<feature type="signal peptide" evidence="2">
    <location>
        <begin position="1"/>
        <end position="26"/>
    </location>
</feature>
<feature type="domain" description="Putative auto-transporter adhesin head GIN" evidence="3">
    <location>
        <begin position="59"/>
        <end position="237"/>
    </location>
</feature>
<proteinExistence type="predicted"/>
<dbReference type="OrthoDB" id="7425768at2"/>
<dbReference type="PROSITE" id="PS51257">
    <property type="entry name" value="PROKAR_LIPOPROTEIN"/>
    <property type="match status" value="1"/>
</dbReference>
<feature type="chain" id="PRO_5032917406" evidence="2">
    <location>
        <begin position="27"/>
        <end position="285"/>
    </location>
</feature>
<keyword evidence="2" id="KW-0732">Signal</keyword>
<dbReference type="InterPro" id="IPR021255">
    <property type="entry name" value="DUF2807"/>
</dbReference>
<comment type="caution">
    <text evidence="4">The sequence shown here is derived from an EMBL/GenBank/DDBJ whole genome shotgun (WGS) entry which is preliminary data.</text>
</comment>
<feature type="region of interest" description="Disordered" evidence="1">
    <location>
        <begin position="253"/>
        <end position="285"/>
    </location>
</feature>
<evidence type="ECO:0000256" key="1">
    <source>
        <dbReference type="SAM" id="MobiDB-lite"/>
    </source>
</evidence>
<evidence type="ECO:0000259" key="3">
    <source>
        <dbReference type="Pfam" id="PF10988"/>
    </source>
</evidence>
<evidence type="ECO:0000313" key="5">
    <source>
        <dbReference type="Proteomes" id="UP000439780"/>
    </source>
</evidence>
<dbReference type="EMBL" id="WTYA01000002">
    <property type="protein sequence ID" value="MXP28010.1"/>
    <property type="molecule type" value="Genomic_DNA"/>
</dbReference>
<accession>A0A845ACN0</accession>
<name>A0A845ACN0_9SPHN</name>
<sequence>MSNTPIRRVAVLHWKPAKFLPIAALAAVLALAGCDNAHISINDDDGVPLSELKTDGPAPTKLVLASPDKVSVSDGGKLDISVSGDKDAVDALRFSLKDGTLGIYRKGKWTGNGTALVKVTMPSPREIVLAGSGDVEAQSLTGDAEVTIAGSGTAKVAHIDANSLDVNLLGSGSMAGSGKANSLDLKVAGSGEGRMHDLNVNSADVKILGSGSAAFSSNGTVEAKIAGSGSVDVYGRASCKINSVGSGTLNCHNSDSATASYAPDAPDAPAAPNAPDAPPPPAPGA</sequence>
<protein>
    <submittedName>
        <fullName evidence="4">DUF2807 domain-containing protein</fullName>
    </submittedName>
</protein>
<keyword evidence="5" id="KW-1185">Reference proteome</keyword>
<evidence type="ECO:0000256" key="2">
    <source>
        <dbReference type="SAM" id="SignalP"/>
    </source>
</evidence>
<evidence type="ECO:0000313" key="4">
    <source>
        <dbReference type="EMBL" id="MXP28010.1"/>
    </source>
</evidence>
<organism evidence="4 5">
    <name type="scientific">Qipengyuania algicida</name>
    <dbReference type="NCBI Taxonomy" id="1836209"/>
    <lineage>
        <taxon>Bacteria</taxon>
        <taxon>Pseudomonadati</taxon>
        <taxon>Pseudomonadota</taxon>
        <taxon>Alphaproteobacteria</taxon>
        <taxon>Sphingomonadales</taxon>
        <taxon>Erythrobacteraceae</taxon>
        <taxon>Qipengyuania</taxon>
    </lineage>
</organism>
<dbReference type="Gene3D" id="2.160.20.120">
    <property type="match status" value="1"/>
</dbReference>